<organism evidence="2 3">
    <name type="scientific">Marinirhabdus gelatinilytica</name>
    <dbReference type="NCBI Taxonomy" id="1703343"/>
    <lineage>
        <taxon>Bacteria</taxon>
        <taxon>Pseudomonadati</taxon>
        <taxon>Bacteroidota</taxon>
        <taxon>Flavobacteriia</taxon>
        <taxon>Flavobacteriales</taxon>
        <taxon>Flavobacteriaceae</taxon>
    </lineage>
</organism>
<dbReference type="EMBL" id="QRAO01000006">
    <property type="protein sequence ID" value="RDK83837.1"/>
    <property type="molecule type" value="Genomic_DNA"/>
</dbReference>
<dbReference type="AlphaFoldDB" id="A0A370Q655"/>
<feature type="signal peptide" evidence="1">
    <location>
        <begin position="1"/>
        <end position="21"/>
    </location>
</feature>
<dbReference type="RefSeq" id="WP_115124558.1">
    <property type="nucleotide sequence ID" value="NZ_QRAO01000006.1"/>
</dbReference>
<reference evidence="2 3" key="1">
    <citation type="submission" date="2018-07" db="EMBL/GenBank/DDBJ databases">
        <title>Genomic Encyclopedia of Type Strains, Phase IV (KMG-IV): sequencing the most valuable type-strain genomes for metagenomic binning, comparative biology and taxonomic classification.</title>
        <authorList>
            <person name="Goeker M."/>
        </authorList>
    </citation>
    <scope>NUCLEOTIDE SEQUENCE [LARGE SCALE GENOMIC DNA]</scope>
    <source>
        <strain evidence="2 3">DSM 101478</strain>
    </source>
</reference>
<proteinExistence type="predicted"/>
<evidence type="ECO:0000313" key="3">
    <source>
        <dbReference type="Proteomes" id="UP000255317"/>
    </source>
</evidence>
<evidence type="ECO:0000313" key="2">
    <source>
        <dbReference type="EMBL" id="RDK83837.1"/>
    </source>
</evidence>
<protein>
    <submittedName>
        <fullName evidence="2">Uncharacterized protein</fullName>
    </submittedName>
</protein>
<gene>
    <name evidence="2" type="ORF">C8D94_10650</name>
</gene>
<accession>A0A370Q655</accession>
<comment type="caution">
    <text evidence="2">The sequence shown here is derived from an EMBL/GenBank/DDBJ whole genome shotgun (WGS) entry which is preliminary data.</text>
</comment>
<evidence type="ECO:0000256" key="1">
    <source>
        <dbReference type="SAM" id="SignalP"/>
    </source>
</evidence>
<name>A0A370Q655_9FLAO</name>
<sequence length="190" mass="21714">MKRYLLLTLFLLSTFCQNVLAQKCKPSLSKVDEMTNEKVEGWGGKIGGQTSLGNKIGHDTMLYLNDRDKGDTLINATVYINYIVLAKNAAILDKTHQAGERILLKTENSLIQFTTDNVIKNEKSTFGSYYQIFELNGKITIEEAKILSENFLEMYRIEKEEGGSIVQDKPNKRAKRKMKEQFECFLNTLK</sequence>
<feature type="chain" id="PRO_5016853090" evidence="1">
    <location>
        <begin position="22"/>
        <end position="190"/>
    </location>
</feature>
<keyword evidence="1" id="KW-0732">Signal</keyword>
<dbReference type="Proteomes" id="UP000255317">
    <property type="component" value="Unassembled WGS sequence"/>
</dbReference>
<keyword evidence="3" id="KW-1185">Reference proteome</keyword>